<evidence type="ECO:0000256" key="5">
    <source>
        <dbReference type="ARBA" id="ARBA00022989"/>
    </source>
</evidence>
<evidence type="ECO:0000256" key="1">
    <source>
        <dbReference type="ARBA" id="ARBA00001947"/>
    </source>
</evidence>
<comment type="subcellular location">
    <subcellularLocation>
        <location evidence="2">Endomembrane system</location>
        <topology evidence="2">Multi-pass membrane protein</topology>
    </subcellularLocation>
</comment>
<evidence type="ECO:0000256" key="4">
    <source>
        <dbReference type="ARBA" id="ARBA00022692"/>
    </source>
</evidence>
<accession>A0A935C919</accession>
<evidence type="ECO:0000256" key="6">
    <source>
        <dbReference type="ARBA" id="ARBA00023136"/>
    </source>
</evidence>
<sequence>MKDVMSITSHTQILEQIQLTKIDSKNHILKYHSRHYNIGEILYKIIFHLQSHKPLRDILDTIYHEHEVRIEEEELEKIISDTFEKVDAPKEKDTNSYIYGRVKLIGKDLIKKITPFFTFLFKKSIFLTLFTLFSLTSLYFIYYLYSQGLMESYFSIGDYPAYLIVYYVLIIVIGMLHEFGHAIAARRHNIDSEEIGFGFYLVFPVLFTNLTAIWSLPKKTRALINMGGIYIQLFVNVILIIIFFLMPKSIELVVLVKSVFIINNVMLMISINPFFRNDGYWIYSDLFGINNLSEKASKYPMVLFNRLKAGKIFNFFSLKEIPLALYSLLTYLLFAVLITALCLLTYKNYFLVKDFFTNPKPESSFELISSIAKALFSLALNAMFLFVTTKRIGRLVKRSFIWV</sequence>
<evidence type="ECO:0000256" key="7">
    <source>
        <dbReference type="SAM" id="Phobius"/>
    </source>
</evidence>
<protein>
    <recommendedName>
        <fullName evidence="8">Peptidase M50 domain-containing protein</fullName>
    </recommendedName>
</protein>
<feature type="transmembrane region" description="Helical" evidence="7">
    <location>
        <begin position="367"/>
        <end position="387"/>
    </location>
</feature>
<dbReference type="GO" id="GO:0016020">
    <property type="term" value="C:membrane"/>
    <property type="evidence" value="ECO:0007669"/>
    <property type="project" value="InterPro"/>
</dbReference>
<dbReference type="Proteomes" id="UP000611723">
    <property type="component" value="Unassembled WGS sequence"/>
</dbReference>
<dbReference type="PANTHER" id="PTHR13325">
    <property type="entry name" value="PROTEASE M50 MEMBRANE-BOUND TRANSCRIPTION FACTOR SITE 2 PROTEASE"/>
    <property type="match status" value="1"/>
</dbReference>
<feature type="domain" description="Peptidase M50" evidence="8">
    <location>
        <begin position="168"/>
        <end position="349"/>
    </location>
</feature>
<evidence type="ECO:0000256" key="3">
    <source>
        <dbReference type="ARBA" id="ARBA00007931"/>
    </source>
</evidence>
<name>A0A935C919_9BACT</name>
<feature type="transmembrane region" description="Helical" evidence="7">
    <location>
        <begin position="164"/>
        <end position="185"/>
    </location>
</feature>
<dbReference type="GO" id="GO:0004222">
    <property type="term" value="F:metalloendopeptidase activity"/>
    <property type="evidence" value="ECO:0007669"/>
    <property type="project" value="InterPro"/>
</dbReference>
<comment type="cofactor">
    <cofactor evidence="1">
        <name>Zn(2+)</name>
        <dbReference type="ChEBI" id="CHEBI:29105"/>
    </cofactor>
</comment>
<feature type="transmembrane region" description="Helical" evidence="7">
    <location>
        <begin position="252"/>
        <end position="275"/>
    </location>
</feature>
<evidence type="ECO:0000256" key="2">
    <source>
        <dbReference type="ARBA" id="ARBA00004127"/>
    </source>
</evidence>
<comment type="caution">
    <text evidence="9">The sequence shown here is derived from an EMBL/GenBank/DDBJ whole genome shotgun (WGS) entry which is preliminary data.</text>
</comment>
<dbReference type="InterPro" id="IPR008915">
    <property type="entry name" value="Peptidase_M50"/>
</dbReference>
<dbReference type="AlphaFoldDB" id="A0A935C919"/>
<proteinExistence type="inferred from homology"/>
<keyword evidence="4 7" id="KW-0812">Transmembrane</keyword>
<evidence type="ECO:0000313" key="9">
    <source>
        <dbReference type="EMBL" id="MBK6265317.1"/>
    </source>
</evidence>
<dbReference type="EMBL" id="JAEQBW010000003">
    <property type="protein sequence ID" value="MBK6265317.1"/>
    <property type="molecule type" value="Genomic_DNA"/>
</dbReference>
<gene>
    <name evidence="9" type="ORF">JKA74_09715</name>
</gene>
<keyword evidence="6 7" id="KW-0472">Membrane</keyword>
<keyword evidence="10" id="KW-1185">Reference proteome</keyword>
<dbReference type="PANTHER" id="PTHR13325:SF3">
    <property type="entry name" value="MEMBRANE-BOUND TRANSCRIPTION FACTOR SITE-2 PROTEASE"/>
    <property type="match status" value="1"/>
</dbReference>
<dbReference type="InterPro" id="IPR001193">
    <property type="entry name" value="MBTPS2"/>
</dbReference>
<reference evidence="9" key="1">
    <citation type="submission" date="2021-01" db="EMBL/GenBank/DDBJ databases">
        <title>Marivirga aurantiaca sp. nov., isolated from intertidal surface sediments.</title>
        <authorList>
            <person name="Zhang M."/>
        </authorList>
    </citation>
    <scope>NUCLEOTIDE SEQUENCE</scope>
    <source>
        <strain evidence="9">S37H4</strain>
    </source>
</reference>
<dbReference type="Pfam" id="PF02163">
    <property type="entry name" value="Peptidase_M50"/>
    <property type="match status" value="1"/>
</dbReference>
<feature type="transmembrane region" description="Helical" evidence="7">
    <location>
        <begin position="222"/>
        <end position="245"/>
    </location>
</feature>
<dbReference type="GO" id="GO:0005737">
    <property type="term" value="C:cytoplasm"/>
    <property type="evidence" value="ECO:0007669"/>
    <property type="project" value="TreeGrafter"/>
</dbReference>
<evidence type="ECO:0000259" key="8">
    <source>
        <dbReference type="Pfam" id="PF02163"/>
    </source>
</evidence>
<keyword evidence="5 7" id="KW-1133">Transmembrane helix</keyword>
<feature type="transmembrane region" description="Helical" evidence="7">
    <location>
        <begin position="197"/>
        <end position="216"/>
    </location>
</feature>
<evidence type="ECO:0000313" key="10">
    <source>
        <dbReference type="Proteomes" id="UP000611723"/>
    </source>
</evidence>
<feature type="transmembrane region" description="Helical" evidence="7">
    <location>
        <begin position="125"/>
        <end position="144"/>
    </location>
</feature>
<dbReference type="RefSeq" id="WP_201430985.1">
    <property type="nucleotide sequence ID" value="NZ_JAEQBW010000003.1"/>
</dbReference>
<feature type="transmembrane region" description="Helical" evidence="7">
    <location>
        <begin position="323"/>
        <end position="346"/>
    </location>
</feature>
<organism evidence="9 10">
    <name type="scientific">Marivirga aurantiaca</name>
    <dbReference type="NCBI Taxonomy" id="2802615"/>
    <lineage>
        <taxon>Bacteria</taxon>
        <taxon>Pseudomonadati</taxon>
        <taxon>Bacteroidota</taxon>
        <taxon>Cytophagia</taxon>
        <taxon>Cytophagales</taxon>
        <taxon>Marivirgaceae</taxon>
        <taxon>Marivirga</taxon>
    </lineage>
</organism>
<comment type="similarity">
    <text evidence="3">Belongs to the peptidase M50B family.</text>
</comment>
<dbReference type="GO" id="GO:0031293">
    <property type="term" value="P:membrane protein intracellular domain proteolysis"/>
    <property type="evidence" value="ECO:0007669"/>
    <property type="project" value="TreeGrafter"/>
</dbReference>
<dbReference type="GO" id="GO:0012505">
    <property type="term" value="C:endomembrane system"/>
    <property type="evidence" value="ECO:0007669"/>
    <property type="project" value="UniProtKB-SubCell"/>
</dbReference>